<organism evidence="3 4">
    <name type="scientific">Leptospira kobayashii</name>
    <dbReference type="NCBI Taxonomy" id="1917830"/>
    <lineage>
        <taxon>Bacteria</taxon>
        <taxon>Pseudomonadati</taxon>
        <taxon>Spirochaetota</taxon>
        <taxon>Spirochaetia</taxon>
        <taxon>Leptospirales</taxon>
        <taxon>Leptospiraceae</taxon>
        <taxon>Leptospira</taxon>
    </lineage>
</organism>
<sequence>MKPKLGIASDHGGFTLKEFLRKSLEESFEVVDYGTKSEASVDYPTIIGDACRKVLAGEVPRLIALCGTGIGASIAANRIPGIRAALCHDEFTAEMSRRHNDANVIVLGGRVLGTDLALRIVQKWIDTDFEGGRHERRLGLIEEQKP</sequence>
<dbReference type="EMBL" id="AP025028">
    <property type="protein sequence ID" value="BDA79502.1"/>
    <property type="molecule type" value="Genomic_DNA"/>
</dbReference>
<accession>A0ABM7UKU2</accession>
<evidence type="ECO:0000256" key="2">
    <source>
        <dbReference type="ARBA" id="ARBA00023235"/>
    </source>
</evidence>
<dbReference type="PANTHER" id="PTHR43732:SF1">
    <property type="entry name" value="RIBOSE 5-PHOSPHATE ISOMERASE"/>
    <property type="match status" value="1"/>
</dbReference>
<evidence type="ECO:0000313" key="3">
    <source>
        <dbReference type="EMBL" id="BDA79502.1"/>
    </source>
</evidence>
<dbReference type="PIRSF" id="PIRSF005384">
    <property type="entry name" value="RpiB_LacA_B"/>
    <property type="match status" value="1"/>
</dbReference>
<comment type="similarity">
    <text evidence="1">Belongs to the LacAB/RpiB family.</text>
</comment>
<dbReference type="PANTHER" id="PTHR43732">
    <property type="entry name" value="RIBOSE 5-PHOSPHATE ISOMERASE-RELATED"/>
    <property type="match status" value="1"/>
</dbReference>
<dbReference type="GO" id="GO:0016853">
    <property type="term" value="F:isomerase activity"/>
    <property type="evidence" value="ECO:0007669"/>
    <property type="project" value="UniProtKB-KW"/>
</dbReference>
<dbReference type="InterPro" id="IPR004785">
    <property type="entry name" value="RpiB"/>
</dbReference>
<dbReference type="InterPro" id="IPR003500">
    <property type="entry name" value="RpiB_LacA_LacB"/>
</dbReference>
<dbReference type="NCBIfam" id="NF004051">
    <property type="entry name" value="PRK05571.1"/>
    <property type="match status" value="1"/>
</dbReference>
<dbReference type="NCBIfam" id="TIGR01120">
    <property type="entry name" value="rpiB"/>
    <property type="match status" value="1"/>
</dbReference>
<dbReference type="Gene3D" id="3.40.1400.10">
    <property type="entry name" value="Sugar-phosphate isomerase, RpiB/LacA/LacB"/>
    <property type="match status" value="1"/>
</dbReference>
<dbReference type="RefSeq" id="WP_109019101.1">
    <property type="nucleotide sequence ID" value="NZ_AP025028.1"/>
</dbReference>
<reference evidence="3 4" key="1">
    <citation type="submission" date="2021-08" db="EMBL/GenBank/DDBJ databases">
        <title>Complete genome sequence of Leptospira kobayashii strain E30.</title>
        <authorList>
            <person name="Nakao R."/>
            <person name="Nakamura S."/>
            <person name="Masuzawa T."/>
            <person name="Koizumi N."/>
        </authorList>
    </citation>
    <scope>NUCLEOTIDE SEQUENCE [LARGE SCALE GENOMIC DNA]</scope>
    <source>
        <strain evidence="3 4">E30</strain>
    </source>
</reference>
<dbReference type="Proteomes" id="UP000245263">
    <property type="component" value="Chromosome 1"/>
</dbReference>
<keyword evidence="4" id="KW-1185">Reference proteome</keyword>
<evidence type="ECO:0000313" key="4">
    <source>
        <dbReference type="Proteomes" id="UP000245263"/>
    </source>
</evidence>
<gene>
    <name evidence="3" type="primary">rpiB</name>
    <name evidence="3" type="ORF">LPTSP3_g24320</name>
</gene>
<evidence type="ECO:0000256" key="1">
    <source>
        <dbReference type="ARBA" id="ARBA00008754"/>
    </source>
</evidence>
<keyword evidence="2 3" id="KW-0413">Isomerase</keyword>
<protein>
    <submittedName>
        <fullName evidence="3">Ribose 5-phosphate isomerase B</fullName>
    </submittedName>
</protein>
<dbReference type="InterPro" id="IPR036569">
    <property type="entry name" value="RpiB_LacA_LacB_sf"/>
</dbReference>
<dbReference type="NCBIfam" id="TIGR00689">
    <property type="entry name" value="rpiB_lacA_lacB"/>
    <property type="match status" value="1"/>
</dbReference>
<dbReference type="Pfam" id="PF02502">
    <property type="entry name" value="LacAB_rpiB"/>
    <property type="match status" value="1"/>
</dbReference>
<dbReference type="SUPFAM" id="SSF89623">
    <property type="entry name" value="Ribose/Galactose isomerase RpiB/AlsB"/>
    <property type="match status" value="1"/>
</dbReference>
<name>A0ABM7UKU2_9LEPT</name>
<proteinExistence type="inferred from homology"/>
<dbReference type="InterPro" id="IPR051812">
    <property type="entry name" value="SPI_LacAB/RpiB"/>
</dbReference>